<keyword evidence="1" id="KW-0732">Signal</keyword>
<feature type="signal peptide" evidence="1">
    <location>
        <begin position="1"/>
        <end position="24"/>
    </location>
</feature>
<dbReference type="STRING" id="1486859.SAMN05444273_103560"/>
<protein>
    <submittedName>
        <fullName evidence="2">Uncharacterized protein</fullName>
    </submittedName>
</protein>
<name>A0A1M4YIS2_9RHOB</name>
<feature type="chain" id="PRO_5012318892" evidence="1">
    <location>
        <begin position="25"/>
        <end position="114"/>
    </location>
</feature>
<reference evidence="3" key="1">
    <citation type="submission" date="2016-11" db="EMBL/GenBank/DDBJ databases">
        <authorList>
            <person name="Varghese N."/>
            <person name="Submissions S."/>
        </authorList>
    </citation>
    <scope>NUCLEOTIDE SEQUENCE [LARGE SCALE GENOMIC DNA]</scope>
    <source>
        <strain evidence="3">DSM 100566</strain>
    </source>
</reference>
<keyword evidence="3" id="KW-1185">Reference proteome</keyword>
<gene>
    <name evidence="2" type="ORF">SAMN05444273_103560</name>
</gene>
<dbReference type="AlphaFoldDB" id="A0A1M4YIS2"/>
<evidence type="ECO:0000256" key="1">
    <source>
        <dbReference type="SAM" id="SignalP"/>
    </source>
</evidence>
<dbReference type="RefSeq" id="WP_073142905.1">
    <property type="nucleotide sequence ID" value="NZ_FQUV01000003.1"/>
</dbReference>
<dbReference type="OrthoDB" id="7863585at2"/>
<evidence type="ECO:0000313" key="2">
    <source>
        <dbReference type="EMBL" id="SHF05590.1"/>
    </source>
</evidence>
<sequence>MIFVRRLFAAFLVLTMVATTGAMAVMRDRDAGTQAMVICNGSGLQTILLDANGEQVDPAPVCPDCTMVVLAEGPAPLLVLLGSAQKIEMVLTEASQSYVRMDKDALKARAPPVG</sequence>
<dbReference type="EMBL" id="FQUV01000003">
    <property type="protein sequence ID" value="SHF05590.1"/>
    <property type="molecule type" value="Genomic_DNA"/>
</dbReference>
<evidence type="ECO:0000313" key="3">
    <source>
        <dbReference type="Proteomes" id="UP000184144"/>
    </source>
</evidence>
<accession>A0A1M4YIS2</accession>
<dbReference type="Proteomes" id="UP000184144">
    <property type="component" value="Unassembled WGS sequence"/>
</dbReference>
<proteinExistence type="predicted"/>
<organism evidence="2 3">
    <name type="scientific">Litoreibacter ascidiaceicola</name>
    <dbReference type="NCBI Taxonomy" id="1486859"/>
    <lineage>
        <taxon>Bacteria</taxon>
        <taxon>Pseudomonadati</taxon>
        <taxon>Pseudomonadota</taxon>
        <taxon>Alphaproteobacteria</taxon>
        <taxon>Rhodobacterales</taxon>
        <taxon>Roseobacteraceae</taxon>
        <taxon>Litoreibacter</taxon>
    </lineage>
</organism>